<keyword evidence="2" id="KW-1185">Reference proteome</keyword>
<dbReference type="Proteomes" id="UP001596028">
    <property type="component" value="Unassembled WGS sequence"/>
</dbReference>
<name>A0ABV9FFU3_9BACL</name>
<evidence type="ECO:0000313" key="2">
    <source>
        <dbReference type="Proteomes" id="UP001596028"/>
    </source>
</evidence>
<dbReference type="InterPro" id="IPR043751">
    <property type="entry name" value="DUF5696"/>
</dbReference>
<sequence>MRRSRMTLLIAAAIGAAAILAVYGARLFSGGLAGVPAAELGLRSAEAANIPREEVASMPAEKVEGMEGVAASGELALYVNKATAEIAVRDLRSGRLWYSNPPDRDQDPLAAGINKEKLNSQMSIVYENHTLQSYSMNSYSDSVKNGQVGYEPIPNGIKVTYTFGKAEGNLDTLPIAMSKERYEELILAKAGDDYGRYLNRAYKLNEERGVYERLDVALSGIVLERVKAAFELAGYAEEDLRIDNQENGGPEAAADQKVFKASIEYIVDGPELVVRVPTAEIEYPASYPITRVTVLDYFGAGGADDEGYMLVPDGSGSLIRFNNGKVDSDAYFEPVYGRNEVKVQPTKSSYGQVSRLPVYGMRNNEQAFLAMIEQGDAVATIRADIGGKVHSYNYVFSEFELLAQDYIQVAASAKSNNVAISSNVQLPVYQQERMSTDFVIRYAFLNGEDADYAGMARYYQKHLVRQGILDKLEPQEAMPFFLELVGGIPKRKSFMGVPYEDLQPLTTFGQAQEILEALLDGGVRSIQLRYLGWFNGGVNHELPTAVKPDEELGGREGLEKLADFAKKRGVALYPDVALTRVYHDSDSFRPSRHAARYLTKKPALIYPYNPATFRRDPSLPADSYYVLSSRFLPEVTDKFAKAYRAYELDGVSLRELGDALNADYRDGQTIDRAQAKRIVQQQLGALAESGLDLMAAGGNGYVLPHVDKLVDIPMSDSGYHITDESVPFYQLVLHGYADYAGQPINLAETADPRLAMLKALETGASLYFTWSYAPSSEVKETAFNHLYSIHYAYWLEQATRMYAELNEAVGHVRHEAIVDRRKLENDVVQVTYEGGLRVIVNYGVRDVNVQGLTIKGRDYAVVGERS</sequence>
<protein>
    <submittedName>
        <fullName evidence="1">DUF5696 domain-containing protein</fullName>
    </submittedName>
</protein>
<dbReference type="RefSeq" id="WP_378100182.1">
    <property type="nucleotide sequence ID" value="NZ_JBHSEP010000019.1"/>
</dbReference>
<reference evidence="2" key="1">
    <citation type="journal article" date="2019" name="Int. J. Syst. Evol. Microbiol.">
        <title>The Global Catalogue of Microorganisms (GCM) 10K type strain sequencing project: providing services to taxonomists for standard genome sequencing and annotation.</title>
        <authorList>
            <consortium name="The Broad Institute Genomics Platform"/>
            <consortium name="The Broad Institute Genome Sequencing Center for Infectious Disease"/>
            <person name="Wu L."/>
            <person name="Ma J."/>
        </authorList>
    </citation>
    <scope>NUCLEOTIDE SEQUENCE [LARGE SCALE GENOMIC DNA]</scope>
    <source>
        <strain evidence="2">CCUG 49571</strain>
    </source>
</reference>
<evidence type="ECO:0000313" key="1">
    <source>
        <dbReference type="EMBL" id="MFC4600782.1"/>
    </source>
</evidence>
<proteinExistence type="predicted"/>
<organism evidence="1 2">
    <name type="scientific">Cohnella hongkongensis</name>
    <dbReference type="NCBI Taxonomy" id="178337"/>
    <lineage>
        <taxon>Bacteria</taxon>
        <taxon>Bacillati</taxon>
        <taxon>Bacillota</taxon>
        <taxon>Bacilli</taxon>
        <taxon>Bacillales</taxon>
        <taxon>Paenibacillaceae</taxon>
        <taxon>Cohnella</taxon>
    </lineage>
</organism>
<dbReference type="EMBL" id="JBHSEP010000019">
    <property type="protein sequence ID" value="MFC4600782.1"/>
    <property type="molecule type" value="Genomic_DNA"/>
</dbReference>
<dbReference type="Pfam" id="PF18952">
    <property type="entry name" value="DUF5696"/>
    <property type="match status" value="1"/>
</dbReference>
<comment type="caution">
    <text evidence="1">The sequence shown here is derived from an EMBL/GenBank/DDBJ whole genome shotgun (WGS) entry which is preliminary data.</text>
</comment>
<accession>A0ABV9FFU3</accession>
<gene>
    <name evidence="1" type="ORF">ACFO3S_21235</name>
</gene>